<protein>
    <submittedName>
        <fullName evidence="1">Uncharacterized protein</fullName>
    </submittedName>
</protein>
<dbReference type="AlphaFoldDB" id="A0A0G1WEQ8"/>
<accession>A0A0G1WEQ8</accession>
<evidence type="ECO:0000313" key="2">
    <source>
        <dbReference type="Proteomes" id="UP000034120"/>
    </source>
</evidence>
<dbReference type="Proteomes" id="UP000034120">
    <property type="component" value="Unassembled WGS sequence"/>
</dbReference>
<dbReference type="EMBL" id="LCQM01000020">
    <property type="protein sequence ID" value="KKW17263.1"/>
    <property type="molecule type" value="Genomic_DNA"/>
</dbReference>
<organism evidence="1 2">
    <name type="scientific">Candidatus Kaiserbacteria bacterium GW2011_GWB1_50_17</name>
    <dbReference type="NCBI Taxonomy" id="1618673"/>
    <lineage>
        <taxon>Bacteria</taxon>
        <taxon>Candidatus Kaiseribacteriota</taxon>
    </lineage>
</organism>
<reference evidence="1 2" key="1">
    <citation type="journal article" date="2015" name="Nature">
        <title>rRNA introns, odd ribosomes, and small enigmatic genomes across a large radiation of phyla.</title>
        <authorList>
            <person name="Brown C.T."/>
            <person name="Hug L.A."/>
            <person name="Thomas B.C."/>
            <person name="Sharon I."/>
            <person name="Castelle C.J."/>
            <person name="Singh A."/>
            <person name="Wilkins M.J."/>
            <person name="Williams K.H."/>
            <person name="Banfield J.F."/>
        </authorList>
    </citation>
    <scope>NUCLEOTIDE SEQUENCE [LARGE SCALE GENOMIC DNA]</scope>
</reference>
<sequence length="209" mass="24469">MDTSIRLEMAREKLGTICEQVARTAFVAQEVLRATKPYMTYLSGFTPLDEYMSGTSGITAYDKSQWPVDVWIYKFPVGVSGRTRVRRLEILINQREGVKRSQNARRIVEKRWMYTKTLLITQGGEVLVWDLTTHRFRKGKKRRMSIRSKFRILEGRRALATYLSNAQTARVIVVALGWMVTDTLEERRERLKATAELETFIKMLEQHMW</sequence>
<name>A0A0G1WEQ8_9BACT</name>
<gene>
    <name evidence="1" type="ORF">UY57_C0020G0002</name>
</gene>
<evidence type="ECO:0000313" key="1">
    <source>
        <dbReference type="EMBL" id="KKW17263.1"/>
    </source>
</evidence>
<proteinExistence type="predicted"/>
<comment type="caution">
    <text evidence="1">The sequence shown here is derived from an EMBL/GenBank/DDBJ whole genome shotgun (WGS) entry which is preliminary data.</text>
</comment>